<evidence type="ECO:0000313" key="1">
    <source>
        <dbReference type="EMBL" id="MDO7843886.1"/>
    </source>
</evidence>
<dbReference type="RefSeq" id="WP_304562343.1">
    <property type="nucleotide sequence ID" value="NZ_JAUQSZ010000012.1"/>
</dbReference>
<keyword evidence="2" id="KW-1185">Reference proteome</keyword>
<dbReference type="EMBL" id="JAUQSZ010000012">
    <property type="protein sequence ID" value="MDO7843886.1"/>
    <property type="molecule type" value="Genomic_DNA"/>
</dbReference>
<evidence type="ECO:0000313" key="2">
    <source>
        <dbReference type="Proteomes" id="UP001176468"/>
    </source>
</evidence>
<reference evidence="1" key="1">
    <citation type="submission" date="2023-07" db="EMBL/GenBank/DDBJ databases">
        <authorList>
            <person name="Kim M.K."/>
        </authorList>
    </citation>
    <scope>NUCLEOTIDE SEQUENCE</scope>
    <source>
        <strain evidence="1">CA1-15</strain>
    </source>
</reference>
<accession>A0ABT9A237</accession>
<sequence>MQKPVRESVDLSAYPDLVVILLGFRVRRWRGILSLFKLGPGFAAIKRDVPDGLLLDENFLFGLNHLGIRQYWRDYESLEAFTRSAPHSIWWRDFLKDSGGAGFWHETYRMKGGMEAVYIDMPKPMGFGRFAPARDPKGPFMTARARLGHG</sequence>
<comment type="caution">
    <text evidence="1">The sequence shown here is derived from an EMBL/GenBank/DDBJ whole genome shotgun (WGS) entry which is preliminary data.</text>
</comment>
<proteinExistence type="predicted"/>
<gene>
    <name evidence="1" type="ORF">Q5H94_16250</name>
</gene>
<organism evidence="1 2">
    <name type="scientific">Sphingomonas immobilis</name>
    <dbReference type="NCBI Taxonomy" id="3063997"/>
    <lineage>
        <taxon>Bacteria</taxon>
        <taxon>Pseudomonadati</taxon>
        <taxon>Pseudomonadota</taxon>
        <taxon>Alphaproteobacteria</taxon>
        <taxon>Sphingomonadales</taxon>
        <taxon>Sphingomonadaceae</taxon>
        <taxon>Sphingomonas</taxon>
    </lineage>
</organism>
<dbReference type="Pfam" id="PF13826">
    <property type="entry name" value="Monooxy_af470-like"/>
    <property type="match status" value="1"/>
</dbReference>
<dbReference type="InterPro" id="IPR025444">
    <property type="entry name" value="Monooxy_af470"/>
</dbReference>
<dbReference type="Proteomes" id="UP001176468">
    <property type="component" value="Unassembled WGS sequence"/>
</dbReference>
<protein>
    <submittedName>
        <fullName evidence="1">DUF4188 domain-containing protein</fullName>
    </submittedName>
</protein>
<name>A0ABT9A237_9SPHN</name>